<dbReference type="EMBL" id="MSPX01000012">
    <property type="protein sequence ID" value="OQP85691.1"/>
    <property type="molecule type" value="Genomic_DNA"/>
</dbReference>
<proteinExistence type="inferred from homology"/>
<dbReference type="AlphaFoldDB" id="A0A1Q9AKU2"/>
<evidence type="ECO:0000256" key="7">
    <source>
        <dbReference type="SAM" id="MobiDB-lite"/>
    </source>
</evidence>
<evidence type="ECO:0000256" key="4">
    <source>
        <dbReference type="ARBA" id="ARBA00035141"/>
    </source>
</evidence>
<dbReference type="GO" id="GO:0022627">
    <property type="term" value="C:cytosolic small ribosomal subunit"/>
    <property type="evidence" value="ECO:0007669"/>
    <property type="project" value="TreeGrafter"/>
</dbReference>
<organism evidence="8 10">
    <name type="scientific">Xaviernesmea rhizosphaerae</name>
    <dbReference type="NCBI Taxonomy" id="1672749"/>
    <lineage>
        <taxon>Bacteria</taxon>
        <taxon>Pseudomonadati</taxon>
        <taxon>Pseudomonadota</taxon>
        <taxon>Alphaproteobacteria</taxon>
        <taxon>Hyphomicrobiales</taxon>
        <taxon>Rhizobiaceae</taxon>
        <taxon>Rhizobium/Agrobacterium group</taxon>
        <taxon>Xaviernesmea</taxon>
    </lineage>
</organism>
<keyword evidence="2 5" id="KW-0689">Ribosomal protein</keyword>
<comment type="function">
    <text evidence="5">Binds as a heterodimer with protein bS6 to the central domain of the 16S rRNA, where it helps stabilize the platform of the 30S subunit.</text>
</comment>
<keyword evidence="5" id="KW-0699">rRNA-binding</keyword>
<dbReference type="Gene3D" id="4.10.640.10">
    <property type="entry name" value="Ribosomal protein S18"/>
    <property type="match status" value="1"/>
</dbReference>
<dbReference type="NCBIfam" id="TIGR00165">
    <property type="entry name" value="S18"/>
    <property type="match status" value="1"/>
</dbReference>
<dbReference type="OrthoDB" id="9812008at2"/>
<dbReference type="Pfam" id="PF01084">
    <property type="entry name" value="Ribosomal_S18"/>
    <property type="match status" value="1"/>
</dbReference>
<evidence type="ECO:0000256" key="5">
    <source>
        <dbReference type="HAMAP-Rule" id="MF_00270"/>
    </source>
</evidence>
<keyword evidence="3 5" id="KW-0687">Ribonucleoprotein</keyword>
<evidence type="ECO:0000256" key="6">
    <source>
        <dbReference type="RuleBase" id="RU003910"/>
    </source>
</evidence>
<dbReference type="Proteomes" id="UP000186143">
    <property type="component" value="Unassembled WGS sequence"/>
</dbReference>
<protein>
    <recommendedName>
        <fullName evidence="4 5">Small ribosomal subunit protein bS18</fullName>
    </recommendedName>
</protein>
<dbReference type="RefSeq" id="WP_075634411.1">
    <property type="nucleotide sequence ID" value="NZ_MKIO01000025.1"/>
</dbReference>
<dbReference type="SUPFAM" id="SSF46911">
    <property type="entry name" value="Ribosomal protein S18"/>
    <property type="match status" value="1"/>
</dbReference>
<dbReference type="PRINTS" id="PR00974">
    <property type="entry name" value="RIBOSOMALS18"/>
</dbReference>
<dbReference type="InterPro" id="IPR036870">
    <property type="entry name" value="Ribosomal_bS18_sf"/>
</dbReference>
<dbReference type="STRING" id="1672749.BJF92_02095"/>
<comment type="similarity">
    <text evidence="1 5 6">Belongs to the bacterial ribosomal protein bS18 family.</text>
</comment>
<dbReference type="PANTHER" id="PTHR13479">
    <property type="entry name" value="30S RIBOSOMAL PROTEIN S18"/>
    <property type="match status" value="1"/>
</dbReference>
<evidence type="ECO:0000256" key="3">
    <source>
        <dbReference type="ARBA" id="ARBA00023274"/>
    </source>
</evidence>
<dbReference type="GO" id="GO:0070181">
    <property type="term" value="F:small ribosomal subunit rRNA binding"/>
    <property type="evidence" value="ECO:0007669"/>
    <property type="project" value="TreeGrafter"/>
</dbReference>
<dbReference type="Proteomes" id="UP000192652">
    <property type="component" value="Unassembled WGS sequence"/>
</dbReference>
<evidence type="ECO:0000313" key="9">
    <source>
        <dbReference type="EMBL" id="OQP85691.1"/>
    </source>
</evidence>
<feature type="region of interest" description="Disordered" evidence="7">
    <location>
        <begin position="1"/>
        <end position="21"/>
    </location>
</feature>
<keyword evidence="11" id="KW-1185">Reference proteome</keyword>
<evidence type="ECO:0000313" key="8">
    <source>
        <dbReference type="EMBL" id="OLP55926.1"/>
    </source>
</evidence>
<comment type="caution">
    <text evidence="8">The sequence shown here is derived from an EMBL/GenBank/DDBJ whole genome shotgun (WGS) entry which is preliminary data.</text>
</comment>
<dbReference type="InterPro" id="IPR001648">
    <property type="entry name" value="Ribosomal_bS18"/>
</dbReference>
<evidence type="ECO:0000256" key="1">
    <source>
        <dbReference type="ARBA" id="ARBA00005589"/>
    </source>
</evidence>
<comment type="subunit">
    <text evidence="5">Part of the 30S ribosomal subunit. Forms a tight heterodimer with protein bS6.</text>
</comment>
<reference evidence="9" key="2">
    <citation type="submission" date="2016-12" db="EMBL/GenBank/DDBJ databases">
        <authorList>
            <person name="Zhang X."/>
            <person name="Zhao J."/>
        </authorList>
    </citation>
    <scope>NUCLEOTIDE SEQUENCE</scope>
    <source>
        <strain evidence="9">RD15</strain>
    </source>
</reference>
<evidence type="ECO:0000256" key="2">
    <source>
        <dbReference type="ARBA" id="ARBA00022980"/>
    </source>
</evidence>
<reference evidence="8 10" key="1">
    <citation type="submission" date="2016-09" db="EMBL/GenBank/DDBJ databases">
        <title>Rhizobium sp. nov., a novel species isolated from the rice rhizosphere.</title>
        <authorList>
            <person name="Zhao J."/>
            <person name="Zhang X."/>
        </authorList>
    </citation>
    <scope>NUCLEOTIDE SEQUENCE [LARGE SCALE GENOMIC DNA]</scope>
    <source>
        <strain evidence="8 10">MH17</strain>
    </source>
</reference>
<keyword evidence="5" id="KW-0694">RNA-binding</keyword>
<dbReference type="EMBL" id="MKIO01000025">
    <property type="protein sequence ID" value="OLP55926.1"/>
    <property type="molecule type" value="Genomic_DNA"/>
</dbReference>
<evidence type="ECO:0000313" key="10">
    <source>
        <dbReference type="Proteomes" id="UP000186143"/>
    </source>
</evidence>
<dbReference type="PANTHER" id="PTHR13479:SF40">
    <property type="entry name" value="SMALL RIBOSOMAL SUBUNIT PROTEIN BS18M"/>
    <property type="match status" value="1"/>
</dbReference>
<dbReference type="GO" id="GO:0006412">
    <property type="term" value="P:translation"/>
    <property type="evidence" value="ECO:0007669"/>
    <property type="project" value="UniProtKB-UniRule"/>
</dbReference>
<evidence type="ECO:0000313" key="11">
    <source>
        <dbReference type="Proteomes" id="UP000192652"/>
    </source>
</evidence>
<reference evidence="9 11" key="3">
    <citation type="journal article" date="2017" name="Antonie Van Leeuwenhoek">
        <title>Rhizobium rhizosphaerae sp. nov., a novel species isolated from rice rhizosphere.</title>
        <authorList>
            <person name="Zhao J.J."/>
            <person name="Zhang J."/>
            <person name="Zhang R.J."/>
            <person name="Zhang C.W."/>
            <person name="Yin H.Q."/>
            <person name="Zhang X.X."/>
        </authorList>
    </citation>
    <scope>NUCLEOTIDE SEQUENCE [LARGE SCALE GENOMIC DNA]</scope>
    <source>
        <strain evidence="9 11">RD15</strain>
    </source>
</reference>
<dbReference type="PROSITE" id="PS00057">
    <property type="entry name" value="RIBOSOMAL_S18"/>
    <property type="match status" value="1"/>
</dbReference>
<accession>A0A1Q9AKU2</accession>
<dbReference type="InterPro" id="IPR018275">
    <property type="entry name" value="Ribosomal_bS18_CS"/>
</dbReference>
<sequence length="82" mass="9409">MADVSSAPARRPFHRRRKTCPFSGANAPRIDYKDIRLLQRYISERGKIVPSRITAVSQKKQRELAQAIKRARFLGLLPYVVS</sequence>
<gene>
    <name evidence="5" type="primary">rpsR</name>
    <name evidence="8" type="ORF">BJF92_02095</name>
    <name evidence="9" type="ORF">BTR14_14585</name>
</gene>
<name>A0A1Q9AKU2_9HYPH</name>
<dbReference type="HAMAP" id="MF_00270">
    <property type="entry name" value="Ribosomal_bS18"/>
    <property type="match status" value="1"/>
</dbReference>
<dbReference type="GO" id="GO:0003735">
    <property type="term" value="F:structural constituent of ribosome"/>
    <property type="evidence" value="ECO:0007669"/>
    <property type="project" value="InterPro"/>
</dbReference>